<keyword evidence="2" id="KW-0808">Transferase</keyword>
<dbReference type="GO" id="GO:0004673">
    <property type="term" value="F:protein histidine kinase activity"/>
    <property type="evidence" value="ECO:0007669"/>
    <property type="project" value="UniProtKB-EC"/>
</dbReference>
<dbReference type="Proteomes" id="UP001283109">
    <property type="component" value="Unassembled WGS sequence"/>
</dbReference>
<dbReference type="CDD" id="cd16936">
    <property type="entry name" value="HATPase_RsbW-like"/>
    <property type="match status" value="1"/>
</dbReference>
<proteinExistence type="predicted"/>
<evidence type="ECO:0000313" key="2">
    <source>
        <dbReference type="EMBL" id="MDW4574051.1"/>
    </source>
</evidence>
<dbReference type="EC" id="2.7.13.3" evidence="2"/>
<dbReference type="EMBL" id="JAWQEV010000005">
    <property type="protein sequence ID" value="MDW4574051.1"/>
    <property type="molecule type" value="Genomic_DNA"/>
</dbReference>
<reference evidence="2 3" key="1">
    <citation type="submission" date="2023-11" db="EMBL/GenBank/DDBJ databases">
        <title>Draft genome sequence of Microbacterium arthrosphaerae JCM 30492.</title>
        <authorList>
            <person name="Zhang G."/>
            <person name="Ding Y."/>
        </authorList>
    </citation>
    <scope>NUCLEOTIDE SEQUENCE [LARGE SCALE GENOMIC DNA]</scope>
    <source>
        <strain evidence="2 3">JCM 30492</strain>
    </source>
</reference>
<keyword evidence="2" id="KW-0067">ATP-binding</keyword>
<gene>
    <name evidence="2" type="ORF">R8Z58_14820</name>
</gene>
<comment type="caution">
    <text evidence="2">The sequence shown here is derived from an EMBL/GenBank/DDBJ whole genome shotgun (WGS) entry which is preliminary data.</text>
</comment>
<evidence type="ECO:0000313" key="3">
    <source>
        <dbReference type="Proteomes" id="UP001283109"/>
    </source>
</evidence>
<organism evidence="2 3">
    <name type="scientific">Microbacterium arthrosphaerae</name>
    <dbReference type="NCBI Taxonomy" id="792652"/>
    <lineage>
        <taxon>Bacteria</taxon>
        <taxon>Bacillati</taxon>
        <taxon>Actinomycetota</taxon>
        <taxon>Actinomycetes</taxon>
        <taxon>Micrococcales</taxon>
        <taxon>Microbacteriaceae</taxon>
        <taxon>Microbacterium</taxon>
    </lineage>
</organism>
<dbReference type="Gene3D" id="3.30.565.10">
    <property type="entry name" value="Histidine kinase-like ATPase, C-terminal domain"/>
    <property type="match status" value="1"/>
</dbReference>
<dbReference type="RefSeq" id="WP_318354552.1">
    <property type="nucleotide sequence ID" value="NZ_JAWQEV010000005.1"/>
</dbReference>
<feature type="domain" description="Histidine kinase/HSP90-like ATPase" evidence="1">
    <location>
        <begin position="21"/>
        <end position="131"/>
    </location>
</feature>
<accession>A0ABU4H3Y8</accession>
<evidence type="ECO:0000259" key="1">
    <source>
        <dbReference type="Pfam" id="PF13581"/>
    </source>
</evidence>
<dbReference type="InterPro" id="IPR036890">
    <property type="entry name" value="HATPase_C_sf"/>
</dbReference>
<keyword evidence="2" id="KW-0547">Nucleotide-binding</keyword>
<dbReference type="GO" id="GO:0005524">
    <property type="term" value="F:ATP binding"/>
    <property type="evidence" value="ECO:0007669"/>
    <property type="project" value="UniProtKB-KW"/>
</dbReference>
<protein>
    <submittedName>
        <fullName evidence="2">ATP-binding protein</fullName>
        <ecNumber evidence="2">2.7.13.3</ecNumber>
    </submittedName>
</protein>
<name>A0ABU4H3Y8_9MICO</name>
<sequence>MATEPGIAIEAVADDSFIDRVHDGLDELFRRTPGVGDEDAMLFRLAVSEVATNVVAHASSREPVRVTVELDADGTALSAVFSDTAEPALIDLDGVSMPGEDAESGRGLAIALATLDELIHETEHGNVWRLRRLRHDS</sequence>
<dbReference type="InterPro" id="IPR003594">
    <property type="entry name" value="HATPase_dom"/>
</dbReference>
<dbReference type="Pfam" id="PF13581">
    <property type="entry name" value="HATPase_c_2"/>
    <property type="match status" value="1"/>
</dbReference>
<keyword evidence="3" id="KW-1185">Reference proteome</keyword>